<dbReference type="Proteomes" id="UP000030748">
    <property type="component" value="Unassembled WGS sequence"/>
</dbReference>
<keyword evidence="3 6" id="KW-0812">Transmembrane</keyword>
<feature type="transmembrane region" description="Helical" evidence="6">
    <location>
        <begin position="37"/>
        <end position="57"/>
    </location>
</feature>
<dbReference type="eggNOG" id="ENOG502QUF7">
    <property type="taxonomic scope" value="Eukaryota"/>
</dbReference>
<dbReference type="GO" id="GO:0022857">
    <property type="term" value="F:transmembrane transporter activity"/>
    <property type="evidence" value="ECO:0007669"/>
    <property type="project" value="InterPro"/>
</dbReference>
<evidence type="ECO:0000256" key="2">
    <source>
        <dbReference type="ARBA" id="ARBA00007635"/>
    </source>
</evidence>
<proteinExistence type="inferred from homology"/>
<evidence type="ECO:0000313" key="8">
    <source>
        <dbReference type="EMBL" id="EYU28757.1"/>
    </source>
</evidence>
<accession>A0A022QJ55</accession>
<feature type="transmembrane region" description="Helical" evidence="6">
    <location>
        <begin position="249"/>
        <end position="267"/>
    </location>
</feature>
<keyword evidence="4 6" id="KW-1133">Transmembrane helix</keyword>
<dbReference type="Pfam" id="PF00892">
    <property type="entry name" value="EamA"/>
    <property type="match status" value="2"/>
</dbReference>
<evidence type="ECO:0000256" key="5">
    <source>
        <dbReference type="ARBA" id="ARBA00023136"/>
    </source>
</evidence>
<sequence length="302" mass="33054">MFVKAKPFLAVVFLQAALAGMDIIAKAALNQGMSNYVFIVYRHAVATIVIAPFAFLLEKKIQRPKMTLVIFFKIMLTSLFGPVISQNLYFLGMKYTSATFIASMTNVLPAVTFVIACLLRHEKVKMTSTHSQAKIIGTLVSIGGAMIMTLVRGPNLDLPWTRGNHQDHKNGEDFNNSIKGALMIAIASFAWAGFMISHAITLQTYPAALSLTAWICMLGTVEGAALALIMERGNSAVWSIKWDTKLLGAVYSGIFCSGITYYVQGIVLKERGPVFVTAFSPLSMVLVAVMSSFILREQMYLG</sequence>
<comment type="similarity">
    <text evidence="2 6">Belongs to the drug/metabolite transporter (DMT) superfamily. Plant drug/metabolite exporter (P-DME) (TC 2.A.7.4) family.</text>
</comment>
<evidence type="ECO:0000256" key="4">
    <source>
        <dbReference type="ARBA" id="ARBA00022989"/>
    </source>
</evidence>
<evidence type="ECO:0000259" key="7">
    <source>
        <dbReference type="Pfam" id="PF00892"/>
    </source>
</evidence>
<feature type="transmembrane region" description="Helical" evidence="6">
    <location>
        <begin position="207"/>
        <end position="229"/>
    </location>
</feature>
<name>A0A022QJ55_ERYGU</name>
<feature type="transmembrane region" description="Helical" evidence="6">
    <location>
        <begin position="180"/>
        <end position="200"/>
    </location>
</feature>
<dbReference type="STRING" id="4155.A0A022QJ55"/>
<dbReference type="InterPro" id="IPR030184">
    <property type="entry name" value="WAT1-related"/>
</dbReference>
<reference evidence="8 9" key="1">
    <citation type="journal article" date="2013" name="Proc. Natl. Acad. Sci. U.S.A.">
        <title>Fine-scale variation in meiotic recombination in Mimulus inferred from population shotgun sequencing.</title>
        <authorList>
            <person name="Hellsten U."/>
            <person name="Wright K.M."/>
            <person name="Jenkins J."/>
            <person name="Shu S."/>
            <person name="Yuan Y."/>
            <person name="Wessler S.R."/>
            <person name="Schmutz J."/>
            <person name="Willis J.H."/>
            <person name="Rokhsar D.S."/>
        </authorList>
    </citation>
    <scope>NUCLEOTIDE SEQUENCE [LARGE SCALE GENOMIC DNA]</scope>
    <source>
        <strain evidence="9">cv. DUN x IM62</strain>
    </source>
</reference>
<evidence type="ECO:0000313" key="9">
    <source>
        <dbReference type="Proteomes" id="UP000030748"/>
    </source>
</evidence>
<evidence type="ECO:0000256" key="3">
    <source>
        <dbReference type="ARBA" id="ARBA00022692"/>
    </source>
</evidence>
<dbReference type="PANTHER" id="PTHR31218">
    <property type="entry name" value="WAT1-RELATED PROTEIN"/>
    <property type="match status" value="1"/>
</dbReference>
<dbReference type="SUPFAM" id="SSF103481">
    <property type="entry name" value="Multidrug resistance efflux transporter EmrE"/>
    <property type="match status" value="1"/>
</dbReference>
<keyword evidence="9" id="KW-1185">Reference proteome</keyword>
<dbReference type="EMBL" id="KI631311">
    <property type="protein sequence ID" value="EYU28757.1"/>
    <property type="molecule type" value="Genomic_DNA"/>
</dbReference>
<dbReference type="GO" id="GO:0005886">
    <property type="term" value="C:plasma membrane"/>
    <property type="evidence" value="ECO:0000318"/>
    <property type="project" value="GO_Central"/>
</dbReference>
<dbReference type="InterPro" id="IPR037185">
    <property type="entry name" value="EmrE-like"/>
</dbReference>
<dbReference type="InterPro" id="IPR000620">
    <property type="entry name" value="EamA_dom"/>
</dbReference>
<feature type="transmembrane region" description="Helical" evidence="6">
    <location>
        <begin position="95"/>
        <end position="119"/>
    </location>
</feature>
<gene>
    <name evidence="8" type="ORF">MIMGU_mgv1a023410mg</name>
</gene>
<evidence type="ECO:0000256" key="1">
    <source>
        <dbReference type="ARBA" id="ARBA00004141"/>
    </source>
</evidence>
<organism evidence="8 9">
    <name type="scientific">Erythranthe guttata</name>
    <name type="common">Yellow monkey flower</name>
    <name type="synonym">Mimulus guttatus</name>
    <dbReference type="NCBI Taxonomy" id="4155"/>
    <lineage>
        <taxon>Eukaryota</taxon>
        <taxon>Viridiplantae</taxon>
        <taxon>Streptophyta</taxon>
        <taxon>Embryophyta</taxon>
        <taxon>Tracheophyta</taxon>
        <taxon>Spermatophyta</taxon>
        <taxon>Magnoliopsida</taxon>
        <taxon>eudicotyledons</taxon>
        <taxon>Gunneridae</taxon>
        <taxon>Pentapetalae</taxon>
        <taxon>asterids</taxon>
        <taxon>lamiids</taxon>
        <taxon>Lamiales</taxon>
        <taxon>Phrymaceae</taxon>
        <taxon>Erythranthe</taxon>
    </lineage>
</organism>
<feature type="transmembrane region" description="Helical" evidence="6">
    <location>
        <begin position="274"/>
        <end position="295"/>
    </location>
</feature>
<dbReference type="AlphaFoldDB" id="A0A022QJ55"/>
<feature type="domain" description="EamA" evidence="7">
    <location>
        <begin position="179"/>
        <end position="300"/>
    </location>
</feature>
<feature type="transmembrane region" description="Helical" evidence="6">
    <location>
        <begin position="69"/>
        <end position="89"/>
    </location>
</feature>
<comment type="subcellular location">
    <subcellularLocation>
        <location evidence="1 6">Membrane</location>
        <topology evidence="1 6">Multi-pass membrane protein</topology>
    </subcellularLocation>
</comment>
<keyword evidence="5 6" id="KW-0472">Membrane</keyword>
<feature type="non-terminal residue" evidence="8">
    <location>
        <position position="302"/>
    </location>
</feature>
<feature type="domain" description="EamA" evidence="7">
    <location>
        <begin position="16"/>
        <end position="149"/>
    </location>
</feature>
<protein>
    <recommendedName>
        <fullName evidence="6">WAT1-related protein</fullName>
    </recommendedName>
</protein>
<evidence type="ECO:0000256" key="6">
    <source>
        <dbReference type="RuleBase" id="RU363077"/>
    </source>
</evidence>